<evidence type="ECO:0000313" key="3">
    <source>
        <dbReference type="Proteomes" id="UP001285441"/>
    </source>
</evidence>
<reference evidence="2" key="2">
    <citation type="submission" date="2023-06" db="EMBL/GenBank/DDBJ databases">
        <authorList>
            <consortium name="Lawrence Berkeley National Laboratory"/>
            <person name="Haridas S."/>
            <person name="Hensen N."/>
            <person name="Bonometti L."/>
            <person name="Westerberg I."/>
            <person name="Brannstrom I.O."/>
            <person name="Guillou S."/>
            <person name="Cros-Aarteil S."/>
            <person name="Calhoun S."/>
            <person name="Kuo A."/>
            <person name="Mondo S."/>
            <person name="Pangilinan J."/>
            <person name="Riley R."/>
            <person name="LaButti K."/>
            <person name="Andreopoulos B."/>
            <person name="Lipzen A."/>
            <person name="Chen C."/>
            <person name="Yanf M."/>
            <person name="Daum C."/>
            <person name="Ng V."/>
            <person name="Clum A."/>
            <person name="Steindorff A."/>
            <person name="Ohm R."/>
            <person name="Martin F."/>
            <person name="Silar P."/>
            <person name="Natvig D."/>
            <person name="Lalanne C."/>
            <person name="Gautier V."/>
            <person name="Ament-velasquez S.L."/>
            <person name="Kruys A."/>
            <person name="Hutchinson M.I."/>
            <person name="Powell A.J."/>
            <person name="Barry K."/>
            <person name="Miller A.N."/>
            <person name="Grigoriev I.V."/>
            <person name="Debuchy R."/>
            <person name="Gladieux P."/>
            <person name="Thoren M.H."/>
            <person name="Johannesson H."/>
        </authorList>
    </citation>
    <scope>NUCLEOTIDE SEQUENCE</scope>
    <source>
        <strain evidence="2">CBS 232.78</strain>
    </source>
</reference>
<organism evidence="2 3">
    <name type="scientific">Podospora didyma</name>
    <dbReference type="NCBI Taxonomy" id="330526"/>
    <lineage>
        <taxon>Eukaryota</taxon>
        <taxon>Fungi</taxon>
        <taxon>Dikarya</taxon>
        <taxon>Ascomycota</taxon>
        <taxon>Pezizomycotina</taxon>
        <taxon>Sordariomycetes</taxon>
        <taxon>Sordariomycetidae</taxon>
        <taxon>Sordariales</taxon>
        <taxon>Podosporaceae</taxon>
        <taxon>Podospora</taxon>
    </lineage>
</organism>
<keyword evidence="1" id="KW-0732">Signal</keyword>
<feature type="signal peptide" evidence="1">
    <location>
        <begin position="1"/>
        <end position="18"/>
    </location>
</feature>
<protein>
    <recommendedName>
        <fullName evidence="4">Cyanovirin-N domain-containing protein</fullName>
    </recommendedName>
</protein>
<dbReference type="EMBL" id="JAULSW010000004">
    <property type="protein sequence ID" value="KAK3385468.1"/>
    <property type="molecule type" value="Genomic_DNA"/>
</dbReference>
<sequence>MKFSTLQSILLLAAPVLALPSPATSSDDGGLVLVPVNTTGTTTEHLHEETKRGVVIPGSSLDAWIANSNCQGSSSSSFFRWQPATHLGCYAFWKNNQQFIIKSARFNHNNAIPGCKLRLYNSLTCEGGWVSEVLPNSCTGGDFNSLMIACQQ</sequence>
<comment type="caution">
    <text evidence="2">The sequence shown here is derived from an EMBL/GenBank/DDBJ whole genome shotgun (WGS) entry which is preliminary data.</text>
</comment>
<dbReference type="Proteomes" id="UP001285441">
    <property type="component" value="Unassembled WGS sequence"/>
</dbReference>
<evidence type="ECO:0000256" key="1">
    <source>
        <dbReference type="SAM" id="SignalP"/>
    </source>
</evidence>
<evidence type="ECO:0000313" key="2">
    <source>
        <dbReference type="EMBL" id="KAK3385468.1"/>
    </source>
</evidence>
<name>A0AAE0NPV7_9PEZI</name>
<dbReference type="AlphaFoldDB" id="A0AAE0NPV7"/>
<proteinExistence type="predicted"/>
<gene>
    <name evidence="2" type="ORF">B0H63DRAFT_522799</name>
</gene>
<feature type="chain" id="PRO_5041935477" description="Cyanovirin-N domain-containing protein" evidence="1">
    <location>
        <begin position="19"/>
        <end position="152"/>
    </location>
</feature>
<reference evidence="2" key="1">
    <citation type="journal article" date="2023" name="Mol. Phylogenet. Evol.">
        <title>Genome-scale phylogeny and comparative genomics of the fungal order Sordariales.</title>
        <authorList>
            <person name="Hensen N."/>
            <person name="Bonometti L."/>
            <person name="Westerberg I."/>
            <person name="Brannstrom I.O."/>
            <person name="Guillou S."/>
            <person name="Cros-Aarteil S."/>
            <person name="Calhoun S."/>
            <person name="Haridas S."/>
            <person name="Kuo A."/>
            <person name="Mondo S."/>
            <person name="Pangilinan J."/>
            <person name="Riley R."/>
            <person name="LaButti K."/>
            <person name="Andreopoulos B."/>
            <person name="Lipzen A."/>
            <person name="Chen C."/>
            <person name="Yan M."/>
            <person name="Daum C."/>
            <person name="Ng V."/>
            <person name="Clum A."/>
            <person name="Steindorff A."/>
            <person name="Ohm R.A."/>
            <person name="Martin F."/>
            <person name="Silar P."/>
            <person name="Natvig D.O."/>
            <person name="Lalanne C."/>
            <person name="Gautier V."/>
            <person name="Ament-Velasquez S.L."/>
            <person name="Kruys A."/>
            <person name="Hutchinson M.I."/>
            <person name="Powell A.J."/>
            <person name="Barry K."/>
            <person name="Miller A.N."/>
            <person name="Grigoriev I.V."/>
            <person name="Debuchy R."/>
            <person name="Gladieux P."/>
            <person name="Hiltunen Thoren M."/>
            <person name="Johannesson H."/>
        </authorList>
    </citation>
    <scope>NUCLEOTIDE SEQUENCE</scope>
    <source>
        <strain evidence="2">CBS 232.78</strain>
    </source>
</reference>
<evidence type="ECO:0008006" key="4">
    <source>
        <dbReference type="Google" id="ProtNLM"/>
    </source>
</evidence>
<keyword evidence="3" id="KW-1185">Reference proteome</keyword>
<accession>A0AAE0NPV7</accession>